<feature type="compositionally biased region" description="Basic residues" evidence="1">
    <location>
        <begin position="1"/>
        <end position="12"/>
    </location>
</feature>
<dbReference type="Proteomes" id="UP001500037">
    <property type="component" value="Unassembled WGS sequence"/>
</dbReference>
<accession>A0ABN1VZB3</accession>
<organism evidence="2 3">
    <name type="scientific">Kitasatospora nipponensis</name>
    <dbReference type="NCBI Taxonomy" id="258049"/>
    <lineage>
        <taxon>Bacteria</taxon>
        <taxon>Bacillati</taxon>
        <taxon>Actinomycetota</taxon>
        <taxon>Actinomycetes</taxon>
        <taxon>Kitasatosporales</taxon>
        <taxon>Streptomycetaceae</taxon>
        <taxon>Kitasatospora</taxon>
    </lineage>
</organism>
<protein>
    <submittedName>
        <fullName evidence="2">Uncharacterized protein</fullName>
    </submittedName>
</protein>
<evidence type="ECO:0000256" key="1">
    <source>
        <dbReference type="SAM" id="MobiDB-lite"/>
    </source>
</evidence>
<evidence type="ECO:0000313" key="3">
    <source>
        <dbReference type="Proteomes" id="UP001500037"/>
    </source>
</evidence>
<proteinExistence type="predicted"/>
<keyword evidence="3" id="KW-1185">Reference proteome</keyword>
<sequence>MARSAHHIRHNAARSGQAASRPGSPWRAVRVRELRYSTERLRSAALEGRRPMPQEVQRSLAVYSFARSDTRGGAVGTLAYVEERRARQLTRRQLHLFRTGLVPDIEIEPGRHRHSARWLA</sequence>
<feature type="region of interest" description="Disordered" evidence="1">
    <location>
        <begin position="1"/>
        <end position="26"/>
    </location>
</feature>
<evidence type="ECO:0000313" key="2">
    <source>
        <dbReference type="EMBL" id="GAA1227386.1"/>
    </source>
</evidence>
<gene>
    <name evidence="2" type="ORF">GCM10009665_17390</name>
</gene>
<name>A0ABN1VZB3_9ACTN</name>
<comment type="caution">
    <text evidence="2">The sequence shown here is derived from an EMBL/GenBank/DDBJ whole genome shotgun (WGS) entry which is preliminary data.</text>
</comment>
<dbReference type="EMBL" id="BAAALF010000019">
    <property type="protein sequence ID" value="GAA1227386.1"/>
    <property type="molecule type" value="Genomic_DNA"/>
</dbReference>
<reference evidence="2 3" key="1">
    <citation type="journal article" date="2019" name="Int. J. Syst. Evol. Microbiol.">
        <title>The Global Catalogue of Microorganisms (GCM) 10K type strain sequencing project: providing services to taxonomists for standard genome sequencing and annotation.</title>
        <authorList>
            <consortium name="The Broad Institute Genomics Platform"/>
            <consortium name="The Broad Institute Genome Sequencing Center for Infectious Disease"/>
            <person name="Wu L."/>
            <person name="Ma J."/>
        </authorList>
    </citation>
    <scope>NUCLEOTIDE SEQUENCE [LARGE SCALE GENOMIC DNA]</scope>
    <source>
        <strain evidence="2 3">JCM 13004</strain>
    </source>
</reference>